<dbReference type="OrthoDB" id="62632at2759"/>
<accession>W4FTU5</accession>
<dbReference type="VEuPathDB" id="FungiDB:H257_14059"/>
<dbReference type="PANTHER" id="PTHR37066">
    <property type="entry name" value="HELICASE-ASSOCIATED"/>
    <property type="match status" value="1"/>
</dbReference>
<dbReference type="RefSeq" id="XP_009840088.1">
    <property type="nucleotide sequence ID" value="XM_009841786.1"/>
</dbReference>
<feature type="domain" description="Helicase-associated" evidence="1">
    <location>
        <begin position="98"/>
        <end position="168"/>
    </location>
</feature>
<name>W4FTU5_APHAT</name>
<dbReference type="AlphaFoldDB" id="W4FTU5"/>
<sequence length="260" mass="29413">MVQSRQYIYMTTIQFQPYTNSHSMAYSKHNLGFLLHASDAADDAAATPDRTLTTSMRSLSLHRRQLVSPRTDQAKTHRIRTMRRRTLATPLSSTTSRVPWDVIVATLETYKRLHGNLQVAQAFEVPVNDERWPAGAWGLRLGCRVHNLRIAKNTLHEAKRQALDAVGFEWQGPRQSISFELKLAALTAFKAAYGHVRVPQKFTLPHADVLWTGDELKLGCVVNKLRQSQRLRRGKKGAMPKGHVDALNDLGFEWSATMDT</sequence>
<evidence type="ECO:0000259" key="1">
    <source>
        <dbReference type="Pfam" id="PF03457"/>
    </source>
</evidence>
<proteinExistence type="predicted"/>
<dbReference type="PANTHER" id="PTHR37066:SF1">
    <property type="entry name" value="LNS2_PITP DOMAIN-CONTAINING PROTEIN"/>
    <property type="match status" value="1"/>
</dbReference>
<feature type="domain" description="Helicase-associated" evidence="1">
    <location>
        <begin position="178"/>
        <end position="252"/>
    </location>
</feature>
<evidence type="ECO:0000313" key="2">
    <source>
        <dbReference type="EMBL" id="ETV70376.1"/>
    </source>
</evidence>
<dbReference type="GeneID" id="20816055"/>
<dbReference type="EMBL" id="KI913166">
    <property type="protein sequence ID" value="ETV70376.1"/>
    <property type="molecule type" value="Genomic_DNA"/>
</dbReference>
<organism evidence="2">
    <name type="scientific">Aphanomyces astaci</name>
    <name type="common">Crayfish plague agent</name>
    <dbReference type="NCBI Taxonomy" id="112090"/>
    <lineage>
        <taxon>Eukaryota</taxon>
        <taxon>Sar</taxon>
        <taxon>Stramenopiles</taxon>
        <taxon>Oomycota</taxon>
        <taxon>Saprolegniomycetes</taxon>
        <taxon>Saprolegniales</taxon>
        <taxon>Verrucalvaceae</taxon>
        <taxon>Aphanomyces</taxon>
    </lineage>
</organism>
<reference evidence="2" key="1">
    <citation type="submission" date="2013-12" db="EMBL/GenBank/DDBJ databases">
        <title>The Genome Sequence of Aphanomyces astaci APO3.</title>
        <authorList>
            <consortium name="The Broad Institute Genomics Platform"/>
            <person name="Russ C."/>
            <person name="Tyler B."/>
            <person name="van West P."/>
            <person name="Dieguez-Uribeondo J."/>
            <person name="Young S.K."/>
            <person name="Zeng Q."/>
            <person name="Gargeya S."/>
            <person name="Fitzgerald M."/>
            <person name="Abouelleil A."/>
            <person name="Alvarado L."/>
            <person name="Chapman S.B."/>
            <person name="Gainer-Dewar J."/>
            <person name="Goldberg J."/>
            <person name="Griggs A."/>
            <person name="Gujja S."/>
            <person name="Hansen M."/>
            <person name="Howarth C."/>
            <person name="Imamovic A."/>
            <person name="Ireland A."/>
            <person name="Larimer J."/>
            <person name="McCowan C."/>
            <person name="Murphy C."/>
            <person name="Pearson M."/>
            <person name="Poon T.W."/>
            <person name="Priest M."/>
            <person name="Roberts A."/>
            <person name="Saif S."/>
            <person name="Shea T."/>
            <person name="Sykes S."/>
            <person name="Wortman J."/>
            <person name="Nusbaum C."/>
            <person name="Birren B."/>
        </authorList>
    </citation>
    <scope>NUCLEOTIDE SEQUENCE [LARGE SCALE GENOMIC DNA]</scope>
    <source>
        <strain evidence="2">APO3</strain>
    </source>
</reference>
<gene>
    <name evidence="2" type="ORF">H257_14059</name>
</gene>
<dbReference type="InterPro" id="IPR005114">
    <property type="entry name" value="Helicase_assoc"/>
</dbReference>
<protein>
    <recommendedName>
        <fullName evidence="1">Helicase-associated domain-containing protein</fullName>
    </recommendedName>
</protein>
<dbReference type="Pfam" id="PF03457">
    <property type="entry name" value="HA"/>
    <property type="match status" value="2"/>
</dbReference>